<feature type="non-terminal residue" evidence="2">
    <location>
        <position position="290"/>
    </location>
</feature>
<protein>
    <submittedName>
        <fullName evidence="2">Uncharacterized protein</fullName>
    </submittedName>
</protein>
<comment type="caution">
    <text evidence="2">The sequence shown here is derived from an EMBL/GenBank/DDBJ whole genome shotgun (WGS) entry which is preliminary data.</text>
</comment>
<dbReference type="EMBL" id="SNRW01018563">
    <property type="protein sequence ID" value="KAA6367218.1"/>
    <property type="molecule type" value="Genomic_DNA"/>
</dbReference>
<evidence type="ECO:0000313" key="2">
    <source>
        <dbReference type="EMBL" id="KAA6367218.1"/>
    </source>
</evidence>
<evidence type="ECO:0000256" key="1">
    <source>
        <dbReference type="SAM" id="SignalP"/>
    </source>
</evidence>
<name>A0A5J4U9Z7_9EUKA</name>
<evidence type="ECO:0000313" key="3">
    <source>
        <dbReference type="Proteomes" id="UP000324800"/>
    </source>
</evidence>
<accession>A0A5J4U9Z7</accession>
<reference evidence="2 3" key="1">
    <citation type="submission" date="2019-03" db="EMBL/GenBank/DDBJ databases">
        <title>Single cell metagenomics reveals metabolic interactions within the superorganism composed of flagellate Streblomastix strix and complex community of Bacteroidetes bacteria on its surface.</title>
        <authorList>
            <person name="Treitli S.C."/>
            <person name="Kolisko M."/>
            <person name="Husnik F."/>
            <person name="Keeling P."/>
            <person name="Hampl V."/>
        </authorList>
    </citation>
    <scope>NUCLEOTIDE SEQUENCE [LARGE SCALE GENOMIC DNA]</scope>
    <source>
        <strain evidence="2">ST1C</strain>
    </source>
</reference>
<dbReference type="Proteomes" id="UP000324800">
    <property type="component" value="Unassembled WGS sequence"/>
</dbReference>
<feature type="chain" id="PRO_5023937041" evidence="1">
    <location>
        <begin position="25"/>
        <end position="290"/>
    </location>
</feature>
<organism evidence="2 3">
    <name type="scientific">Streblomastix strix</name>
    <dbReference type="NCBI Taxonomy" id="222440"/>
    <lineage>
        <taxon>Eukaryota</taxon>
        <taxon>Metamonada</taxon>
        <taxon>Preaxostyla</taxon>
        <taxon>Oxymonadida</taxon>
        <taxon>Streblomastigidae</taxon>
        <taxon>Streblomastix</taxon>
    </lineage>
</organism>
<gene>
    <name evidence="2" type="ORF">EZS28_037255</name>
</gene>
<feature type="signal peptide" evidence="1">
    <location>
        <begin position="1"/>
        <end position="24"/>
    </location>
</feature>
<sequence>MKIFFLALILVNNFAFCSIQKSNAVSADGAIIYKWDGSGWIDTTYPSSTDLYNLLNTEGIYRFYYISGSSIEPQYTAFSPSSILKNVEFSEIYSNVFEPEFQSSEKTRTSSFIIVDSGVIDFTMSNVILSGFNIRDQADTYANKPLIDLSSATSLVTFTISKCEFKEMKLIGSIQNYPLQPSVDPVAVPSQLFNLQTDIQISDSSLIEIGERVIDINVERNRFEHIVLLNATDNIEESSSITTCSVFDIHLKNDPTGSTFVPINFIDNIFGNITLKIMWTIEQALKYAKE</sequence>
<dbReference type="AlphaFoldDB" id="A0A5J4U9Z7"/>
<proteinExistence type="predicted"/>
<keyword evidence="1" id="KW-0732">Signal</keyword>